<comment type="caution">
    <text evidence="12">The sequence shown here is derived from an EMBL/GenBank/DDBJ whole genome shotgun (WGS) entry which is preliminary data.</text>
</comment>
<feature type="compositionally biased region" description="Polar residues" evidence="9">
    <location>
        <begin position="298"/>
        <end position="307"/>
    </location>
</feature>
<evidence type="ECO:0000256" key="1">
    <source>
        <dbReference type="ARBA" id="ARBA00004214"/>
    </source>
</evidence>
<protein>
    <submittedName>
        <fullName evidence="12">Rab11 family-interacting protein 3-like isoform X2</fullName>
    </submittedName>
</protein>
<evidence type="ECO:0000256" key="3">
    <source>
        <dbReference type="ARBA" id="ARBA00004654"/>
    </source>
</evidence>
<dbReference type="Pfam" id="PF25450">
    <property type="entry name" value="Rab11-FIP3"/>
    <property type="match status" value="1"/>
</dbReference>
<feature type="compositionally biased region" description="Basic and acidic residues" evidence="9">
    <location>
        <begin position="675"/>
        <end position="685"/>
    </location>
</feature>
<dbReference type="PROSITE" id="PS50222">
    <property type="entry name" value="EF_HAND_2"/>
    <property type="match status" value="1"/>
</dbReference>
<dbReference type="Gene3D" id="1.10.238.10">
    <property type="entry name" value="EF-hand"/>
    <property type="match status" value="1"/>
</dbReference>
<dbReference type="PANTHER" id="PTHR15726:SF6">
    <property type="entry name" value="RAB11 FAMILY-INTERACTING PROTEIN 3"/>
    <property type="match status" value="1"/>
</dbReference>
<dbReference type="GO" id="GO:0030496">
    <property type="term" value="C:midbody"/>
    <property type="evidence" value="ECO:0007669"/>
    <property type="project" value="UniProtKB-SubCell"/>
</dbReference>
<dbReference type="InterPro" id="IPR011992">
    <property type="entry name" value="EF-hand-dom_pair"/>
</dbReference>
<dbReference type="InterPro" id="IPR057316">
    <property type="entry name" value="Rab11-FIP3/4_dom"/>
</dbReference>
<dbReference type="GO" id="GO:0055038">
    <property type="term" value="C:recycling endosome membrane"/>
    <property type="evidence" value="ECO:0007669"/>
    <property type="project" value="UniProtKB-SubCell"/>
</dbReference>
<dbReference type="GO" id="GO:0032154">
    <property type="term" value="C:cleavage furrow"/>
    <property type="evidence" value="ECO:0007669"/>
    <property type="project" value="UniProtKB-SubCell"/>
</dbReference>
<dbReference type="Gene3D" id="1.20.5.2440">
    <property type="match status" value="1"/>
</dbReference>
<keyword evidence="6 8" id="KW-0175">Coiled coil</keyword>
<evidence type="ECO:0000259" key="10">
    <source>
        <dbReference type="PROSITE" id="PS50222"/>
    </source>
</evidence>
<dbReference type="FunFam" id="1.20.5.2440:FF:000001">
    <property type="entry name" value="RAB11 family interacting protein 4"/>
    <property type="match status" value="1"/>
</dbReference>
<dbReference type="EMBL" id="JAGXEW010000013">
    <property type="protein sequence ID" value="KAK1164761.1"/>
    <property type="molecule type" value="Genomic_DNA"/>
</dbReference>
<dbReference type="SUPFAM" id="SSF144270">
    <property type="entry name" value="Eferin C-derminal domain-like"/>
    <property type="match status" value="1"/>
</dbReference>
<dbReference type="Proteomes" id="UP001230051">
    <property type="component" value="Unassembled WGS sequence"/>
</dbReference>
<dbReference type="InterPro" id="IPR002048">
    <property type="entry name" value="EF_hand_dom"/>
</dbReference>
<evidence type="ECO:0000256" key="5">
    <source>
        <dbReference type="ARBA" id="ARBA00022753"/>
    </source>
</evidence>
<evidence type="ECO:0000313" key="13">
    <source>
        <dbReference type="Proteomes" id="UP001230051"/>
    </source>
</evidence>
<feature type="region of interest" description="Disordered" evidence="9">
    <location>
        <begin position="467"/>
        <end position="488"/>
    </location>
</feature>
<evidence type="ECO:0000259" key="11">
    <source>
        <dbReference type="PROSITE" id="PS51511"/>
    </source>
</evidence>
<feature type="domain" description="FIP-RBD" evidence="11">
    <location>
        <begin position="1028"/>
        <end position="1090"/>
    </location>
</feature>
<dbReference type="AlphaFoldDB" id="A0AAD8G4H5"/>
<dbReference type="InterPro" id="IPR051977">
    <property type="entry name" value="Rab11-interacting_regulator"/>
</dbReference>
<dbReference type="PROSITE" id="PS51511">
    <property type="entry name" value="FIP_RBD"/>
    <property type="match status" value="1"/>
</dbReference>
<dbReference type="GO" id="GO:0032456">
    <property type="term" value="P:endocytic recycling"/>
    <property type="evidence" value="ECO:0007669"/>
    <property type="project" value="TreeGrafter"/>
</dbReference>
<comment type="subcellular location">
    <subcellularLocation>
        <location evidence="2">Cleavage furrow</location>
    </subcellularLocation>
    <subcellularLocation>
        <location evidence="1">Midbody</location>
    </subcellularLocation>
    <subcellularLocation>
        <location evidence="3">Recycling endosome membrane</location>
        <topology evidence="3">Peripheral membrane protein</topology>
    </subcellularLocation>
</comment>
<feature type="region of interest" description="Disordered" evidence="9">
    <location>
        <begin position="673"/>
        <end position="695"/>
    </location>
</feature>
<dbReference type="GO" id="GO:0005509">
    <property type="term" value="F:calcium ion binding"/>
    <property type="evidence" value="ECO:0007669"/>
    <property type="project" value="InterPro"/>
</dbReference>
<feature type="compositionally biased region" description="Low complexity" evidence="9">
    <location>
        <begin position="207"/>
        <end position="221"/>
    </location>
</feature>
<dbReference type="InterPro" id="IPR019018">
    <property type="entry name" value="Rab-bd_FIP-RBD"/>
</dbReference>
<keyword evidence="4" id="KW-0813">Transport</keyword>
<dbReference type="CDD" id="cd14686">
    <property type="entry name" value="bZIP"/>
    <property type="match status" value="1"/>
</dbReference>
<reference evidence="12" key="1">
    <citation type="submission" date="2022-02" db="EMBL/GenBank/DDBJ databases">
        <title>Atlantic sturgeon de novo genome assembly.</title>
        <authorList>
            <person name="Stock M."/>
            <person name="Klopp C."/>
            <person name="Guiguen Y."/>
            <person name="Cabau C."/>
            <person name="Parinello H."/>
            <person name="Santidrian Yebra-Pimentel E."/>
            <person name="Kuhl H."/>
            <person name="Dirks R.P."/>
            <person name="Guessner J."/>
            <person name="Wuertz S."/>
            <person name="Du K."/>
            <person name="Schartl M."/>
        </authorList>
    </citation>
    <scope>NUCLEOTIDE SEQUENCE</scope>
    <source>
        <strain evidence="12">STURGEONOMICS-FGT-2020</strain>
        <tissue evidence="12">Whole blood</tissue>
    </source>
</reference>
<accession>A0AAD8G4H5</accession>
<dbReference type="Pfam" id="PF09457">
    <property type="entry name" value="RBD-FIP"/>
    <property type="match status" value="1"/>
</dbReference>
<feature type="region of interest" description="Disordered" evidence="9">
    <location>
        <begin position="264"/>
        <end position="315"/>
    </location>
</feature>
<evidence type="ECO:0000256" key="2">
    <source>
        <dbReference type="ARBA" id="ARBA00004626"/>
    </source>
</evidence>
<evidence type="ECO:0000256" key="6">
    <source>
        <dbReference type="ARBA" id="ARBA00023054"/>
    </source>
</evidence>
<feature type="coiled-coil region" evidence="8">
    <location>
        <begin position="793"/>
        <end position="1017"/>
    </location>
</feature>
<keyword evidence="7" id="KW-0472">Membrane</keyword>
<keyword evidence="13" id="KW-1185">Reference proteome</keyword>
<organism evidence="12 13">
    <name type="scientific">Acipenser oxyrinchus oxyrinchus</name>
    <dbReference type="NCBI Taxonomy" id="40147"/>
    <lineage>
        <taxon>Eukaryota</taxon>
        <taxon>Metazoa</taxon>
        <taxon>Chordata</taxon>
        <taxon>Craniata</taxon>
        <taxon>Vertebrata</taxon>
        <taxon>Euteleostomi</taxon>
        <taxon>Actinopterygii</taxon>
        <taxon>Chondrostei</taxon>
        <taxon>Acipenseriformes</taxon>
        <taxon>Acipenseridae</taxon>
        <taxon>Acipenser</taxon>
    </lineage>
</organism>
<dbReference type="SUPFAM" id="SSF47473">
    <property type="entry name" value="EF-hand"/>
    <property type="match status" value="1"/>
</dbReference>
<evidence type="ECO:0000256" key="8">
    <source>
        <dbReference type="SAM" id="Coils"/>
    </source>
</evidence>
<sequence>MEQVLLSSPGGHSDWELEQNMGDILKDSPESGLDFIQGEKELVSLKFGDILQENALNLDGFFRHSRYPNVDQILSWDKGPDCPVLQWEKHSKQDPDINHTAQVERVGFHDNNSVFSSDTPSLQSEISALDLEKGLSLNTALQSQVDISQHCGINLLDINTELSFKSQDECFTFSSREETSLSETTDKGSFQEPVMDLLGLSNKIQGTPLSSPSSPSHTLTSVLVPFHDSPAYTWATEPTSHEQDQISSCHHSFPGLLDPALHYTGHLDSSPSVEQEALEPDLGQHGSLLPSQEDWKQGGSNRNSGLQPQAVERVSDETTAGAELCSDQKFSYCDPMHDKQDCNENVSQGLAHDEPGLDHNLLSQEKVHGNVVFSQNLSYDQLHDAQGLCQDTVHGKTVLDTRLSQNILHKTTVLDQNSVLDVMHEKEVLDPDLFHDVVSCDQPILDQDLSEQESSPSLLRTRECVSPPSGQLLAEGTESAGGGPDLGEEAVELSPLRAVFDALDQDQDGFVRMEEFVQFATVYGAEQVKDLTRFLDPGGLGVICFEDFYRGITAISNGGSDSPLYEMGFSPGAEAVSCPEEYDDYAAYENEVTDSAYLGSESTYSECETFTDEDTGTLVHQEMHEEVETDSAIDAALSYTEEGANGPHQHHLSLGSELNNHSLVTVISGEEEHFEDVGEGRDSKLLADTSTTGPDADTSLTNQLEGSMLLSPSAGSFSASLQSFLREEVLDFFCSQCHKQINRLEDLSARLNYLEMNRVVDSSSLPDRHLHQTSTLTLDSIEDLSRDIMELAETDMTDKVMFLEKRVSELEKDSAANGEQHTRLRHENLQLVHRANALEEQLKEQESHSEEALLTEIRRQKEVLCKVERERSIEIENLQARLQQLDEENSELQSCLPCLRANIERLEEERRKLQDQVEDVTLRLNEELESRGKMADKLAHERHKNQKEKESTQELIEDLRKQLELLQLYKLEAEARRGRSASAGLQEYNSRTREAELEQEVRRLKQDNCSLKEQNDELNGQIINLSIQGAKNLFSASFSESLAAEINSVSRDELMEAIHKQEDINLRLQEYIDRIIVAIMESNPSILEVK</sequence>
<evidence type="ECO:0000256" key="4">
    <source>
        <dbReference type="ARBA" id="ARBA00022448"/>
    </source>
</evidence>
<dbReference type="PANTHER" id="PTHR15726">
    <property type="entry name" value="RAB11-FAMILY INTERACTING PROTEIN"/>
    <property type="match status" value="1"/>
</dbReference>
<dbReference type="GO" id="GO:0032465">
    <property type="term" value="P:regulation of cytokinesis"/>
    <property type="evidence" value="ECO:0007669"/>
    <property type="project" value="TreeGrafter"/>
</dbReference>
<dbReference type="GO" id="GO:0030139">
    <property type="term" value="C:endocytic vesicle"/>
    <property type="evidence" value="ECO:0007669"/>
    <property type="project" value="TreeGrafter"/>
</dbReference>
<evidence type="ECO:0000313" key="12">
    <source>
        <dbReference type="EMBL" id="KAK1164761.1"/>
    </source>
</evidence>
<evidence type="ECO:0000256" key="7">
    <source>
        <dbReference type="ARBA" id="ARBA00023136"/>
    </source>
</evidence>
<evidence type="ECO:0000256" key="9">
    <source>
        <dbReference type="SAM" id="MobiDB-lite"/>
    </source>
</evidence>
<gene>
    <name evidence="12" type="primary">RAB11FIP3</name>
    <name evidence="12" type="ORF">AOXY_G15152</name>
</gene>
<feature type="region of interest" description="Disordered" evidence="9">
    <location>
        <begin position="202"/>
        <end position="221"/>
    </location>
</feature>
<dbReference type="InterPro" id="IPR037245">
    <property type="entry name" value="FIP-RBD_C_sf"/>
</dbReference>
<proteinExistence type="predicted"/>
<feature type="domain" description="EF-hand" evidence="10">
    <location>
        <begin position="491"/>
        <end position="526"/>
    </location>
</feature>
<name>A0AAD8G4H5_ACIOX</name>
<keyword evidence="5" id="KW-0967">Endosome</keyword>